<name>A0AAD2D2W8_EUPCR</name>
<evidence type="ECO:0000313" key="4">
    <source>
        <dbReference type="Proteomes" id="UP001295684"/>
    </source>
</evidence>
<sequence>MKLIVFMVLIISFGAAHNFTNAPVLVIHGINDDCDYGIVDEISTYLDTYAECYPIGGDEAPIVSMFYNINHQGRILCERIHQDDYLKDGNFSIMGVSQGSIVAKYIIEYCPLEHPVRNLVTFGGPHMGVSFVPTFPKESKLGSTLAWIVNKIVYYRMTQYFLAPADFWRDPNNQEGYFEYSRFLAEANNEINFDQRRKDQWLKLQHATFVMWDNDTTIIPKESSWWGMYSPDLKLLSRFETDLYKNDLIGLKTLEESGRAEFISIPGDHMEYTRTQINLIVGPTFIK</sequence>
<gene>
    <name evidence="3" type="ORF">ECRASSUSDP1_LOCUS19036</name>
</gene>
<dbReference type="GO" id="GO:0005764">
    <property type="term" value="C:lysosome"/>
    <property type="evidence" value="ECO:0007669"/>
    <property type="project" value="TreeGrafter"/>
</dbReference>
<dbReference type="GO" id="GO:0016790">
    <property type="term" value="F:thiolester hydrolase activity"/>
    <property type="evidence" value="ECO:0007669"/>
    <property type="project" value="TreeGrafter"/>
</dbReference>
<evidence type="ECO:0000313" key="3">
    <source>
        <dbReference type="EMBL" id="CAI2377648.1"/>
    </source>
</evidence>
<organism evidence="3 4">
    <name type="scientific">Euplotes crassus</name>
    <dbReference type="NCBI Taxonomy" id="5936"/>
    <lineage>
        <taxon>Eukaryota</taxon>
        <taxon>Sar</taxon>
        <taxon>Alveolata</taxon>
        <taxon>Ciliophora</taxon>
        <taxon>Intramacronucleata</taxon>
        <taxon>Spirotrichea</taxon>
        <taxon>Hypotrichia</taxon>
        <taxon>Euplotida</taxon>
        <taxon>Euplotidae</taxon>
        <taxon>Moneuplotes</taxon>
    </lineage>
</organism>
<evidence type="ECO:0000256" key="2">
    <source>
        <dbReference type="SAM" id="SignalP"/>
    </source>
</evidence>
<evidence type="ECO:0008006" key="5">
    <source>
        <dbReference type="Google" id="ProtNLM"/>
    </source>
</evidence>
<keyword evidence="1" id="KW-0378">Hydrolase</keyword>
<dbReference type="SUPFAM" id="SSF53474">
    <property type="entry name" value="alpha/beta-Hydrolases"/>
    <property type="match status" value="1"/>
</dbReference>
<feature type="signal peptide" evidence="2">
    <location>
        <begin position="1"/>
        <end position="16"/>
    </location>
</feature>
<dbReference type="Proteomes" id="UP001295684">
    <property type="component" value="Unassembled WGS sequence"/>
</dbReference>
<keyword evidence="2" id="KW-0732">Signal</keyword>
<keyword evidence="4" id="KW-1185">Reference proteome</keyword>
<evidence type="ECO:0000256" key="1">
    <source>
        <dbReference type="ARBA" id="ARBA00022801"/>
    </source>
</evidence>
<accession>A0AAD2D2W8</accession>
<dbReference type="InterPro" id="IPR029058">
    <property type="entry name" value="AB_hydrolase_fold"/>
</dbReference>
<dbReference type="PANTHER" id="PTHR11247:SF8">
    <property type="entry name" value="PALMITOYL-PROTEIN THIOESTERASE 1"/>
    <property type="match status" value="1"/>
</dbReference>
<protein>
    <recommendedName>
        <fullName evidence="5">Palmitoyl-protein thioesterase 1</fullName>
    </recommendedName>
</protein>
<reference evidence="3" key="1">
    <citation type="submission" date="2023-07" db="EMBL/GenBank/DDBJ databases">
        <authorList>
            <consortium name="AG Swart"/>
            <person name="Singh M."/>
            <person name="Singh A."/>
            <person name="Seah K."/>
            <person name="Emmerich C."/>
        </authorList>
    </citation>
    <scope>NUCLEOTIDE SEQUENCE</scope>
    <source>
        <strain evidence="3">DP1</strain>
    </source>
</reference>
<dbReference type="Gene3D" id="3.40.50.1820">
    <property type="entry name" value="alpha/beta hydrolase"/>
    <property type="match status" value="1"/>
</dbReference>
<feature type="chain" id="PRO_5042025605" description="Palmitoyl-protein thioesterase 1" evidence="2">
    <location>
        <begin position="17"/>
        <end position="287"/>
    </location>
</feature>
<dbReference type="PANTHER" id="PTHR11247">
    <property type="entry name" value="PALMITOYL-PROTEIN THIOESTERASE/DOLICHYLDIPHOSPHATASE 1"/>
    <property type="match status" value="1"/>
</dbReference>
<comment type="caution">
    <text evidence="3">The sequence shown here is derived from an EMBL/GenBank/DDBJ whole genome shotgun (WGS) entry which is preliminary data.</text>
</comment>
<dbReference type="EMBL" id="CAMPGE010019304">
    <property type="protein sequence ID" value="CAI2377648.1"/>
    <property type="molecule type" value="Genomic_DNA"/>
</dbReference>
<dbReference type="AlphaFoldDB" id="A0AAD2D2W8"/>
<dbReference type="Pfam" id="PF02089">
    <property type="entry name" value="Palm_thioest"/>
    <property type="match status" value="1"/>
</dbReference>
<proteinExistence type="predicted"/>